<reference evidence="1 2" key="1">
    <citation type="journal article" date="2014" name="PLoS ONE">
        <title>An emerging Mycoplasma associated with trichomoniasis, vaginal infection and disease.</title>
        <authorList>
            <consortium name="Vaginal Microbiome Consortium"/>
            <person name="Fettweis J.M."/>
            <person name="Serrano M.G."/>
            <person name="Huang B."/>
            <person name="Brooks J.P."/>
            <person name="Glascock A.L."/>
            <person name="Sheth N.U."/>
            <person name="Strauss J.F.III."/>
            <person name="Jefferson K.K."/>
            <person name="Buck G.A."/>
        </authorList>
    </citation>
    <scope>NUCLEOTIDE SEQUENCE [LARGE SCALE GENOMIC DNA]</scope>
    <source>
        <strain evidence="1 2">VCU_M1</strain>
    </source>
</reference>
<name>A0A097ST70_9BACT</name>
<keyword evidence="2" id="KW-1185">Reference proteome</keyword>
<evidence type="ECO:0000313" key="2">
    <source>
        <dbReference type="Proteomes" id="UP000030066"/>
    </source>
</evidence>
<sequence length="338" mass="38651">MPENNKVFDYNNFLTGCTGSELYSSLKWDNMEQPLSGEYSFNLVNAADNTTYTNDDAKIDSGTGVITIKDHKNFTSPQLKIKVTDNVLDLSYTSTEAFSVNFKVKLLWEYGYQTKTLANSIVKCNDDEISTTEEKSHMRFVLPINGEEVNNPSDYNLVFGQTTGILKISAKTDYDINNVKIGIHDDVYDITRYPTNGFSIKIVHKDGVAYHNNFSDITSDLYWKSGCTTTDLSKWMYFIKNSNEEKMSSEYVSEYITFRIYNGINGSGITDIINNISDVTFDTSTGVLKIEAKTNIEYSKIYIKAFDNQYHYEYGDINNVFSIHMLERKQLLLEDVQY</sequence>
<organism evidence="1 2">
    <name type="scientific">Candidatus Malacoplasma girerdii</name>
    <dbReference type="NCBI Taxonomy" id="1318617"/>
    <lineage>
        <taxon>Bacteria</taxon>
        <taxon>Bacillati</taxon>
        <taxon>Mycoplasmatota</taxon>
        <taxon>Mycoplasmoidales</taxon>
        <taxon>Mycoplasmoidaceae</taxon>
        <taxon>Malacoplasma</taxon>
    </lineage>
</organism>
<accession>A0A097ST70</accession>
<proteinExistence type="predicted"/>
<dbReference type="Proteomes" id="UP000030066">
    <property type="component" value="Chromosome"/>
</dbReference>
<dbReference type="KEGG" id="mgj:MGM1_4250"/>
<dbReference type="HOGENOM" id="CLU_820592_0_0_14"/>
<gene>
    <name evidence="1" type="ORF">MGM1_4250</name>
</gene>
<evidence type="ECO:0000313" key="1">
    <source>
        <dbReference type="EMBL" id="AIV03791.1"/>
    </source>
</evidence>
<dbReference type="AlphaFoldDB" id="A0A097ST70"/>
<dbReference type="STRING" id="1318617.MGM1_4250"/>
<protein>
    <submittedName>
        <fullName evidence="1">Uncharacterized protein</fullName>
    </submittedName>
</protein>
<dbReference type="EMBL" id="CP007711">
    <property type="protein sequence ID" value="AIV03791.1"/>
    <property type="molecule type" value="Genomic_DNA"/>
</dbReference>